<name>A0A9D0ZNV3_9FIRM</name>
<dbReference type="AlphaFoldDB" id="A0A9D0ZNV3"/>
<organism evidence="1 2">
    <name type="scientific">Candidatus Pullichristensenella stercorigallinarum</name>
    <dbReference type="NCBI Taxonomy" id="2840909"/>
    <lineage>
        <taxon>Bacteria</taxon>
        <taxon>Bacillati</taxon>
        <taxon>Bacillota</taxon>
        <taxon>Clostridia</taxon>
        <taxon>Candidatus Pullichristensenella</taxon>
    </lineage>
</organism>
<sequence length="81" mass="9048">MLNLPVATHEPAARRINRRRTVNNGVGGDGMTCIFCHERFGEGEAFFCLCPECTSRLAGVAPERAEYPWFIAAVRRALFGY</sequence>
<evidence type="ECO:0000313" key="1">
    <source>
        <dbReference type="EMBL" id="HIQ83681.1"/>
    </source>
</evidence>
<dbReference type="Proteomes" id="UP000824260">
    <property type="component" value="Unassembled WGS sequence"/>
</dbReference>
<comment type="caution">
    <text evidence="1">The sequence shown here is derived from an EMBL/GenBank/DDBJ whole genome shotgun (WGS) entry which is preliminary data.</text>
</comment>
<proteinExistence type="predicted"/>
<reference evidence="1" key="2">
    <citation type="journal article" date="2021" name="PeerJ">
        <title>Extensive microbial diversity within the chicken gut microbiome revealed by metagenomics and culture.</title>
        <authorList>
            <person name="Gilroy R."/>
            <person name="Ravi A."/>
            <person name="Getino M."/>
            <person name="Pursley I."/>
            <person name="Horton D.L."/>
            <person name="Alikhan N.F."/>
            <person name="Baker D."/>
            <person name="Gharbi K."/>
            <person name="Hall N."/>
            <person name="Watson M."/>
            <person name="Adriaenssens E.M."/>
            <person name="Foster-Nyarko E."/>
            <person name="Jarju S."/>
            <person name="Secka A."/>
            <person name="Antonio M."/>
            <person name="Oren A."/>
            <person name="Chaudhuri R.R."/>
            <person name="La Ragione R."/>
            <person name="Hildebrand F."/>
            <person name="Pallen M.J."/>
        </authorList>
    </citation>
    <scope>NUCLEOTIDE SEQUENCE</scope>
    <source>
        <strain evidence="1">ChiSjej6B24-2974</strain>
    </source>
</reference>
<dbReference type="EMBL" id="DVFZ01000105">
    <property type="protein sequence ID" value="HIQ83681.1"/>
    <property type="molecule type" value="Genomic_DNA"/>
</dbReference>
<reference evidence="1" key="1">
    <citation type="submission" date="2020-10" db="EMBL/GenBank/DDBJ databases">
        <authorList>
            <person name="Gilroy R."/>
        </authorList>
    </citation>
    <scope>NUCLEOTIDE SEQUENCE</scope>
    <source>
        <strain evidence="1">ChiSjej6B24-2974</strain>
    </source>
</reference>
<accession>A0A9D0ZNV3</accession>
<evidence type="ECO:0000313" key="2">
    <source>
        <dbReference type="Proteomes" id="UP000824260"/>
    </source>
</evidence>
<gene>
    <name evidence="1" type="ORF">IAA52_11335</name>
</gene>
<protein>
    <submittedName>
        <fullName evidence="1">Uncharacterized protein</fullName>
    </submittedName>
</protein>